<reference evidence="1 2" key="1">
    <citation type="submission" date="2014-04" db="EMBL/GenBank/DDBJ databases">
        <authorList>
            <consortium name="DOE Joint Genome Institute"/>
            <person name="Kuo A."/>
            <person name="Kohler A."/>
            <person name="Jargeat P."/>
            <person name="Nagy L.G."/>
            <person name="Floudas D."/>
            <person name="Copeland A."/>
            <person name="Barry K.W."/>
            <person name="Cichocki N."/>
            <person name="Veneault-Fourrey C."/>
            <person name="LaButti K."/>
            <person name="Lindquist E.A."/>
            <person name="Lipzen A."/>
            <person name="Lundell T."/>
            <person name="Morin E."/>
            <person name="Murat C."/>
            <person name="Sun H."/>
            <person name="Tunlid A."/>
            <person name="Henrissat B."/>
            <person name="Grigoriev I.V."/>
            <person name="Hibbett D.S."/>
            <person name="Martin F."/>
            <person name="Nordberg H.P."/>
            <person name="Cantor M.N."/>
            <person name="Hua S.X."/>
        </authorList>
    </citation>
    <scope>NUCLEOTIDE SEQUENCE [LARGE SCALE GENOMIC DNA]</scope>
    <source>
        <strain evidence="1 2">Ve08.2h10</strain>
    </source>
</reference>
<protein>
    <submittedName>
        <fullName evidence="1">Uncharacterized protein</fullName>
    </submittedName>
</protein>
<accession>A0A0D0E5F1</accession>
<gene>
    <name evidence="1" type="ORF">PAXRUDRAFT_30245</name>
</gene>
<sequence>MCEMQLLNIAMSGQDITGFLSVIFVGPGNFDPKQLGSVFHLYVNIPFDMSILNLYPDNDILPSLFECMVENNELDEKQVFEKKTAGFEGHLASILHDESLPLSGMGQSDDSKSVTFLKKMGVSDPESPDLLVHHGSQPINKYNNPDLLPGVSPSLFPFSIGGF</sequence>
<dbReference type="InParanoid" id="A0A0D0E5F1"/>
<dbReference type="OrthoDB" id="432234at2759"/>
<dbReference type="AlphaFoldDB" id="A0A0D0E5F1"/>
<organism evidence="1 2">
    <name type="scientific">Paxillus rubicundulus Ve08.2h10</name>
    <dbReference type="NCBI Taxonomy" id="930991"/>
    <lineage>
        <taxon>Eukaryota</taxon>
        <taxon>Fungi</taxon>
        <taxon>Dikarya</taxon>
        <taxon>Basidiomycota</taxon>
        <taxon>Agaricomycotina</taxon>
        <taxon>Agaricomycetes</taxon>
        <taxon>Agaricomycetidae</taxon>
        <taxon>Boletales</taxon>
        <taxon>Paxilineae</taxon>
        <taxon>Paxillaceae</taxon>
        <taxon>Paxillus</taxon>
    </lineage>
</organism>
<dbReference type="STRING" id="930991.A0A0D0E5F1"/>
<evidence type="ECO:0000313" key="2">
    <source>
        <dbReference type="Proteomes" id="UP000054538"/>
    </source>
</evidence>
<proteinExistence type="predicted"/>
<dbReference type="EMBL" id="KN824848">
    <property type="protein sequence ID" value="KIK99856.1"/>
    <property type="molecule type" value="Genomic_DNA"/>
</dbReference>
<dbReference type="Proteomes" id="UP000054538">
    <property type="component" value="Unassembled WGS sequence"/>
</dbReference>
<evidence type="ECO:0000313" key="1">
    <source>
        <dbReference type="EMBL" id="KIK99856.1"/>
    </source>
</evidence>
<keyword evidence="2" id="KW-1185">Reference proteome</keyword>
<reference evidence="2" key="2">
    <citation type="submission" date="2015-01" db="EMBL/GenBank/DDBJ databases">
        <title>Evolutionary Origins and Diversification of the Mycorrhizal Mutualists.</title>
        <authorList>
            <consortium name="DOE Joint Genome Institute"/>
            <consortium name="Mycorrhizal Genomics Consortium"/>
            <person name="Kohler A."/>
            <person name="Kuo A."/>
            <person name="Nagy L.G."/>
            <person name="Floudas D."/>
            <person name="Copeland A."/>
            <person name="Barry K.W."/>
            <person name="Cichocki N."/>
            <person name="Veneault-Fourrey C."/>
            <person name="LaButti K."/>
            <person name="Lindquist E.A."/>
            <person name="Lipzen A."/>
            <person name="Lundell T."/>
            <person name="Morin E."/>
            <person name="Murat C."/>
            <person name="Riley R."/>
            <person name="Ohm R."/>
            <person name="Sun H."/>
            <person name="Tunlid A."/>
            <person name="Henrissat B."/>
            <person name="Grigoriev I.V."/>
            <person name="Hibbett D.S."/>
            <person name="Martin F."/>
        </authorList>
    </citation>
    <scope>NUCLEOTIDE SEQUENCE [LARGE SCALE GENOMIC DNA]</scope>
    <source>
        <strain evidence="2">Ve08.2h10</strain>
    </source>
</reference>
<name>A0A0D0E5F1_9AGAM</name>
<dbReference type="HOGENOM" id="CLU_1627624_0_0_1"/>